<feature type="domain" description="UPAR/Ly6" evidence="4">
    <location>
        <begin position="22"/>
        <end position="105"/>
    </location>
</feature>
<evidence type="ECO:0000256" key="2">
    <source>
        <dbReference type="ARBA" id="ARBA00023157"/>
    </source>
</evidence>
<organism evidence="5 6">
    <name type="scientific">Coilia grayii</name>
    <name type="common">Gray's grenadier anchovy</name>
    <dbReference type="NCBI Taxonomy" id="363190"/>
    <lineage>
        <taxon>Eukaryota</taxon>
        <taxon>Metazoa</taxon>
        <taxon>Chordata</taxon>
        <taxon>Craniata</taxon>
        <taxon>Vertebrata</taxon>
        <taxon>Euteleostomi</taxon>
        <taxon>Actinopterygii</taxon>
        <taxon>Neopterygii</taxon>
        <taxon>Teleostei</taxon>
        <taxon>Clupei</taxon>
        <taxon>Clupeiformes</taxon>
        <taxon>Clupeoidei</taxon>
        <taxon>Engraulidae</taxon>
        <taxon>Coilinae</taxon>
        <taxon>Coilia</taxon>
    </lineage>
</organism>
<dbReference type="InterPro" id="IPR016054">
    <property type="entry name" value="LY6_UPA_recep-like"/>
</dbReference>
<dbReference type="PROSITE" id="PS51257">
    <property type="entry name" value="PROKAR_LIPOPROTEIN"/>
    <property type="match status" value="1"/>
</dbReference>
<reference evidence="5 6" key="1">
    <citation type="submission" date="2024-09" db="EMBL/GenBank/DDBJ databases">
        <title>A chromosome-level genome assembly of Gray's grenadier anchovy, Coilia grayii.</title>
        <authorList>
            <person name="Fu Z."/>
        </authorList>
    </citation>
    <scope>NUCLEOTIDE SEQUENCE [LARGE SCALE GENOMIC DNA]</scope>
    <source>
        <strain evidence="5">G4</strain>
        <tissue evidence="5">Muscle</tissue>
    </source>
</reference>
<dbReference type="AlphaFoldDB" id="A0ABD1J063"/>
<evidence type="ECO:0000313" key="6">
    <source>
        <dbReference type="Proteomes" id="UP001591681"/>
    </source>
</evidence>
<evidence type="ECO:0000313" key="5">
    <source>
        <dbReference type="EMBL" id="KAL2080588.1"/>
    </source>
</evidence>
<dbReference type="CDD" id="cd00117">
    <property type="entry name" value="TFP"/>
    <property type="match status" value="1"/>
</dbReference>
<protein>
    <recommendedName>
        <fullName evidence="4">UPAR/Ly6 domain-containing protein</fullName>
    </recommendedName>
</protein>
<gene>
    <name evidence="5" type="ORF">ACEWY4_024381</name>
</gene>
<keyword evidence="2" id="KW-1015">Disulfide bond</keyword>
<dbReference type="Proteomes" id="UP001591681">
    <property type="component" value="Unassembled WGS sequence"/>
</dbReference>
<accession>A0ABD1J063</accession>
<feature type="chain" id="PRO_5044887205" description="UPAR/Ly6 domain-containing protein" evidence="3">
    <location>
        <begin position="23"/>
        <end position="131"/>
    </location>
</feature>
<dbReference type="Gene3D" id="2.10.60.10">
    <property type="entry name" value="CD59"/>
    <property type="match status" value="1"/>
</dbReference>
<dbReference type="SUPFAM" id="SSF57302">
    <property type="entry name" value="Snake toxin-like"/>
    <property type="match status" value="1"/>
</dbReference>
<feature type="signal peptide" evidence="3">
    <location>
        <begin position="1"/>
        <end position="22"/>
    </location>
</feature>
<proteinExistence type="predicted"/>
<name>A0ABD1J063_9TELE</name>
<dbReference type="EMBL" id="JBHFQA010000021">
    <property type="protein sequence ID" value="KAL2080588.1"/>
    <property type="molecule type" value="Genomic_DNA"/>
</dbReference>
<dbReference type="InterPro" id="IPR045860">
    <property type="entry name" value="Snake_toxin-like_sf"/>
</dbReference>
<keyword evidence="6" id="KW-1185">Reference proteome</keyword>
<evidence type="ECO:0000256" key="3">
    <source>
        <dbReference type="SAM" id="SignalP"/>
    </source>
</evidence>
<dbReference type="PANTHER" id="PTHR10036:SF3">
    <property type="entry name" value="PROTEIN SLEEPLESS-RELATED"/>
    <property type="match status" value="1"/>
</dbReference>
<sequence length="131" mass="14265">MSRHLFQLFLFVFSCLPLTVVSLRCYTCVFPSISPMDCLRYPQECPVGQRCLSSTAVASQGTLRLVLYERSCAMPNQCGLSGEKHAAGLNFSYYNECCDTDLCNGAIGLAAPSRTGMVLSLIALPLAHIFA</sequence>
<dbReference type="PANTHER" id="PTHR10036">
    <property type="entry name" value="CD59 GLYCOPROTEIN"/>
    <property type="match status" value="1"/>
</dbReference>
<comment type="caution">
    <text evidence="5">The sequence shown here is derived from an EMBL/GenBank/DDBJ whole genome shotgun (WGS) entry which is preliminary data.</text>
</comment>
<keyword evidence="1 3" id="KW-0732">Signal</keyword>
<evidence type="ECO:0000256" key="1">
    <source>
        <dbReference type="ARBA" id="ARBA00022729"/>
    </source>
</evidence>
<evidence type="ECO:0000259" key="4">
    <source>
        <dbReference type="Pfam" id="PF00021"/>
    </source>
</evidence>
<dbReference type="Pfam" id="PF00021">
    <property type="entry name" value="UPAR_LY6"/>
    <property type="match status" value="1"/>
</dbReference>